<accession>A0A370GF13</accession>
<dbReference type="GO" id="GO:0032259">
    <property type="term" value="P:methylation"/>
    <property type="evidence" value="ECO:0007669"/>
    <property type="project" value="UniProtKB-KW"/>
</dbReference>
<evidence type="ECO:0000259" key="3">
    <source>
        <dbReference type="Pfam" id="PF08241"/>
    </source>
</evidence>
<dbReference type="InterPro" id="IPR029063">
    <property type="entry name" value="SAM-dependent_MTases_sf"/>
</dbReference>
<dbReference type="InterPro" id="IPR013216">
    <property type="entry name" value="Methyltransf_11"/>
</dbReference>
<dbReference type="InterPro" id="IPR050602">
    <property type="entry name" value="Malonyl-ACP_OMT"/>
</dbReference>
<keyword evidence="2 4" id="KW-0808">Transferase</keyword>
<dbReference type="Proteomes" id="UP000254720">
    <property type="component" value="Unassembled WGS sequence"/>
</dbReference>
<keyword evidence="5" id="KW-1185">Reference proteome</keyword>
<dbReference type="AlphaFoldDB" id="A0A370GF13"/>
<name>A0A370GF13_9COXI</name>
<dbReference type="PANTHER" id="PTHR13090:SF1">
    <property type="entry name" value="ARGININE-HYDROXYLASE NDUFAF5, MITOCHONDRIAL"/>
    <property type="match status" value="1"/>
</dbReference>
<dbReference type="GO" id="GO:0008757">
    <property type="term" value="F:S-adenosylmethionine-dependent methyltransferase activity"/>
    <property type="evidence" value="ECO:0007669"/>
    <property type="project" value="InterPro"/>
</dbReference>
<evidence type="ECO:0000313" key="5">
    <source>
        <dbReference type="Proteomes" id="UP000254720"/>
    </source>
</evidence>
<organism evidence="4 5">
    <name type="scientific">Aquicella lusitana</name>
    <dbReference type="NCBI Taxonomy" id="254246"/>
    <lineage>
        <taxon>Bacteria</taxon>
        <taxon>Pseudomonadati</taxon>
        <taxon>Pseudomonadota</taxon>
        <taxon>Gammaproteobacteria</taxon>
        <taxon>Legionellales</taxon>
        <taxon>Coxiellaceae</taxon>
        <taxon>Aquicella</taxon>
    </lineage>
</organism>
<evidence type="ECO:0000313" key="4">
    <source>
        <dbReference type="EMBL" id="RDI41699.1"/>
    </source>
</evidence>
<dbReference type="SUPFAM" id="SSF53335">
    <property type="entry name" value="S-adenosyl-L-methionine-dependent methyltransferases"/>
    <property type="match status" value="1"/>
</dbReference>
<evidence type="ECO:0000256" key="1">
    <source>
        <dbReference type="ARBA" id="ARBA00022603"/>
    </source>
</evidence>
<dbReference type="Gene3D" id="3.40.50.150">
    <property type="entry name" value="Vaccinia Virus protein VP39"/>
    <property type="match status" value="1"/>
</dbReference>
<keyword evidence="1 4" id="KW-0489">Methyltransferase</keyword>
<reference evidence="4 5" key="1">
    <citation type="submission" date="2018-07" db="EMBL/GenBank/DDBJ databases">
        <title>Genomic Encyclopedia of Type Strains, Phase IV (KMG-IV): sequencing the most valuable type-strain genomes for metagenomic binning, comparative biology and taxonomic classification.</title>
        <authorList>
            <person name="Goeker M."/>
        </authorList>
    </citation>
    <scope>NUCLEOTIDE SEQUENCE [LARGE SCALE GENOMIC DNA]</scope>
    <source>
        <strain evidence="4 5">DSM 16500</strain>
    </source>
</reference>
<gene>
    <name evidence="4" type="ORF">C8D86_11822</name>
</gene>
<proteinExistence type="predicted"/>
<protein>
    <submittedName>
        <fullName evidence="4">Malonyl-CoA O-methyltransferase</fullName>
    </submittedName>
</protein>
<comment type="caution">
    <text evidence="4">The sequence shown here is derived from an EMBL/GenBank/DDBJ whole genome shotgun (WGS) entry which is preliminary data.</text>
</comment>
<evidence type="ECO:0000256" key="2">
    <source>
        <dbReference type="ARBA" id="ARBA00022679"/>
    </source>
</evidence>
<feature type="domain" description="Methyltransferase type 11" evidence="3">
    <location>
        <begin position="25"/>
        <end position="122"/>
    </location>
</feature>
<dbReference type="CDD" id="cd02440">
    <property type="entry name" value="AdoMet_MTases"/>
    <property type="match status" value="1"/>
</dbReference>
<dbReference type="EMBL" id="QQAX01000018">
    <property type="protein sequence ID" value="RDI41699.1"/>
    <property type="molecule type" value="Genomic_DNA"/>
</dbReference>
<dbReference type="Pfam" id="PF08241">
    <property type="entry name" value="Methyltransf_11"/>
    <property type="match status" value="1"/>
</dbReference>
<sequence>MLSREVGEEILSRLAWMTLKPEVIVDAGCGTGEMSARLQACYPDARVIALDISEPMITYAKQQMQSASGKISCLQADAGCLPFADQSVDFLFAHLLLPWHEDHSRLFREWRRVLRPDGLLFFTVLGPDTLREWEKHTVLIPSKMDMHDMGDLLLKEGFADPVLDVDYFTVRYKDKDKMMRELCASGMLMLEAKRDITDEYAWQVTYEVVYGHSFAPLATGYAAQPDGTARVPLASLKKKLIAKD</sequence>
<dbReference type="PANTHER" id="PTHR13090">
    <property type="entry name" value="ARGININE-HYDROXYLASE NDUFAF5, MITOCHONDRIAL"/>
    <property type="match status" value="1"/>
</dbReference>